<name>A0A679G1M5_9BACL</name>
<evidence type="ECO:0000313" key="2">
    <source>
        <dbReference type="Proteomes" id="UP000501421"/>
    </source>
</evidence>
<keyword evidence="1" id="KW-0614">Plasmid</keyword>
<evidence type="ECO:0000313" key="1">
    <source>
        <dbReference type="EMBL" id="BBW98994.1"/>
    </source>
</evidence>
<geneLocation type="plasmid" evidence="1 2">
    <name>pGspE55-1</name>
</geneLocation>
<dbReference type="AlphaFoldDB" id="A0A679G1M5"/>
<proteinExistence type="predicted"/>
<organism evidence="1 2">
    <name type="scientific">Geobacillus subterraneus</name>
    <dbReference type="NCBI Taxonomy" id="129338"/>
    <lineage>
        <taxon>Bacteria</taxon>
        <taxon>Bacillati</taxon>
        <taxon>Bacillota</taxon>
        <taxon>Bacilli</taxon>
        <taxon>Bacillales</taxon>
        <taxon>Anoxybacillaceae</taxon>
        <taxon>Geobacillus</taxon>
    </lineage>
</organism>
<dbReference type="RefSeq" id="WP_172418961.1">
    <property type="nucleotide sequence ID" value="NZ_AP022558.1"/>
</dbReference>
<dbReference type="EMBL" id="AP022558">
    <property type="protein sequence ID" value="BBW98994.1"/>
    <property type="molecule type" value="Genomic_DNA"/>
</dbReference>
<reference evidence="2" key="1">
    <citation type="journal article" date="2020" name="Microbiol. Resour. Announc.">
        <title>Complete Genome Sequence of Geobacillus sp. Strain E55-1, Isolated from Mine Geyser in Japan.</title>
        <authorList>
            <person name="Miyazaki K."/>
            <person name="Hase E."/>
            <person name="Tokito N."/>
        </authorList>
    </citation>
    <scope>NUCLEOTIDE SEQUENCE [LARGE SCALE GENOMIC DNA]</scope>
    <source>
        <strain evidence="2">E55-1</strain>
        <plasmid evidence="2">pGspE55-1</plasmid>
    </source>
</reference>
<sequence>MAYLFLEKEELLDILGGDEIVFCEQDQEEWVWMGQEKKKLWDCCSSLTNSLGEIGNLLQEGYDVEEINGQVGYLFLLRI</sequence>
<dbReference type="Proteomes" id="UP000501421">
    <property type="component" value="Plasmid pGspE55-1"/>
</dbReference>
<gene>
    <name evidence="1" type="ORF">GsuE55_38270</name>
</gene>
<keyword evidence="2" id="KW-1185">Reference proteome</keyword>
<accession>A0A679G1M5</accession>
<protein>
    <submittedName>
        <fullName evidence="1">Uncharacterized protein</fullName>
    </submittedName>
</protein>